<feature type="compositionally biased region" description="Polar residues" evidence="1">
    <location>
        <begin position="75"/>
        <end position="98"/>
    </location>
</feature>
<feature type="domain" description="CUE" evidence="2">
    <location>
        <begin position="8"/>
        <end position="51"/>
    </location>
</feature>
<dbReference type="InterPro" id="IPR009060">
    <property type="entry name" value="UBA-like_sf"/>
</dbReference>
<dbReference type="SMART" id="SM00546">
    <property type="entry name" value="CUE"/>
    <property type="match status" value="1"/>
</dbReference>
<feature type="region of interest" description="Disordered" evidence="1">
    <location>
        <begin position="50"/>
        <end position="121"/>
    </location>
</feature>
<feature type="compositionally biased region" description="Basic and acidic residues" evidence="1">
    <location>
        <begin position="54"/>
        <end position="74"/>
    </location>
</feature>
<dbReference type="InterPro" id="IPR040195">
    <property type="entry name" value="CUE_CUED1"/>
</dbReference>
<dbReference type="CDD" id="cd14366">
    <property type="entry name" value="CUE_CUED1"/>
    <property type="match status" value="1"/>
</dbReference>
<protein>
    <submittedName>
        <fullName evidence="3">Putative ubiquitin-conjugating enzyme</fullName>
    </submittedName>
</protein>
<dbReference type="Gene3D" id="1.10.8.10">
    <property type="entry name" value="DNA helicase RuvA subunit, C-terminal domain"/>
    <property type="match status" value="1"/>
</dbReference>
<dbReference type="Pfam" id="PF02845">
    <property type="entry name" value="CUE"/>
    <property type="match status" value="1"/>
</dbReference>
<evidence type="ECO:0000313" key="3">
    <source>
        <dbReference type="EMBL" id="JAV09553.1"/>
    </source>
</evidence>
<dbReference type="GO" id="GO:0043130">
    <property type="term" value="F:ubiquitin binding"/>
    <property type="evidence" value="ECO:0007669"/>
    <property type="project" value="InterPro"/>
</dbReference>
<evidence type="ECO:0000256" key="1">
    <source>
        <dbReference type="SAM" id="MobiDB-lite"/>
    </source>
</evidence>
<dbReference type="SUPFAM" id="SSF46934">
    <property type="entry name" value="UBA-like"/>
    <property type="match status" value="1"/>
</dbReference>
<organism evidence="3">
    <name type="scientific">Nyssomyia neivai</name>
    <dbReference type="NCBI Taxonomy" id="330878"/>
    <lineage>
        <taxon>Eukaryota</taxon>
        <taxon>Metazoa</taxon>
        <taxon>Ecdysozoa</taxon>
        <taxon>Arthropoda</taxon>
        <taxon>Hexapoda</taxon>
        <taxon>Insecta</taxon>
        <taxon>Pterygota</taxon>
        <taxon>Neoptera</taxon>
        <taxon>Endopterygota</taxon>
        <taxon>Diptera</taxon>
        <taxon>Nematocera</taxon>
        <taxon>Psychodoidea</taxon>
        <taxon>Psychodidae</taxon>
        <taxon>Nyssomyia</taxon>
    </lineage>
</organism>
<proteinExistence type="predicted"/>
<dbReference type="InterPro" id="IPR003892">
    <property type="entry name" value="CUE"/>
</dbReference>
<dbReference type="AlphaFoldDB" id="A0A1L8DSW7"/>
<sequence>MASTMQLEFAQAMSDFKTMFPEMDRDVIEAVLRVNKGAVDATIDQLLAMSTDNQNEKLRNELDKTGSDEPKNSRDNSPSTMPEKQTILLSTSPTNLTGASPKVKKMSPEATGSRKRWDPPILSPLPPTFLRIANINEKGETDLPDEQFALMLQNEEFMNELRWNQEFMMALEKEQQGKARTEDDAVFKERLKHMGKKSRKKFLQLARVFTWQKNKKPGAVRHPDSLLLQEEHSDDDEPRRMKK</sequence>
<reference evidence="3" key="1">
    <citation type="submission" date="2016-12" db="EMBL/GenBank/DDBJ databases">
        <title>An insight into the sialome and mialome of the sand fly, Nyssomyia neivai.</title>
        <authorList>
            <person name="Sebastian V."/>
            <person name="Goulart T.M."/>
            <person name="Oliveira W."/>
            <person name="Calvo E."/>
            <person name="Oliveira L.F."/>
            <person name="Pinto M.C."/>
            <person name="Rosselino A.M."/>
            <person name="Ribeiro J.M."/>
        </authorList>
    </citation>
    <scope>NUCLEOTIDE SEQUENCE</scope>
</reference>
<feature type="region of interest" description="Disordered" evidence="1">
    <location>
        <begin position="214"/>
        <end position="243"/>
    </location>
</feature>
<name>A0A1L8DSW7_9DIPT</name>
<dbReference type="EMBL" id="GFDF01004531">
    <property type="protein sequence ID" value="JAV09553.1"/>
    <property type="molecule type" value="Transcribed_RNA"/>
</dbReference>
<accession>A0A1L8DSW7</accession>
<evidence type="ECO:0000259" key="2">
    <source>
        <dbReference type="PROSITE" id="PS51140"/>
    </source>
</evidence>
<dbReference type="PANTHER" id="PTHR13467:SF3">
    <property type="entry name" value="CUE DOMAIN-CONTAINING PROTEIN 1"/>
    <property type="match status" value="1"/>
</dbReference>
<dbReference type="PROSITE" id="PS51140">
    <property type="entry name" value="CUE"/>
    <property type="match status" value="1"/>
</dbReference>
<dbReference type="InterPro" id="IPR040192">
    <property type="entry name" value="CUEDC1"/>
</dbReference>
<dbReference type="PANTHER" id="PTHR13467">
    <property type="entry name" value="CUE DOMAIN CONTAINING PROTEIN 1"/>
    <property type="match status" value="1"/>
</dbReference>